<dbReference type="Proteomes" id="UP000001072">
    <property type="component" value="Unassembled WGS sequence"/>
</dbReference>
<feature type="compositionally biased region" description="Low complexity" evidence="1">
    <location>
        <begin position="844"/>
        <end position="854"/>
    </location>
</feature>
<feature type="region of interest" description="Disordered" evidence="1">
    <location>
        <begin position="1070"/>
        <end position="1095"/>
    </location>
</feature>
<feature type="region of interest" description="Disordered" evidence="1">
    <location>
        <begin position="755"/>
        <end position="1009"/>
    </location>
</feature>
<dbReference type="OrthoDB" id="2507265at2759"/>
<feature type="region of interest" description="Disordered" evidence="1">
    <location>
        <begin position="711"/>
        <end position="730"/>
    </location>
</feature>
<evidence type="ECO:0000313" key="2">
    <source>
        <dbReference type="EMBL" id="EGF99968.1"/>
    </source>
</evidence>
<reference evidence="3" key="1">
    <citation type="journal article" date="2011" name="Proc. Natl. Acad. Sci. U.S.A.">
        <title>Obligate biotrophy features unraveled by the genomic analysis of rust fungi.</title>
        <authorList>
            <person name="Duplessis S."/>
            <person name="Cuomo C.A."/>
            <person name="Lin Y.-C."/>
            <person name="Aerts A."/>
            <person name="Tisserant E."/>
            <person name="Veneault-Fourrey C."/>
            <person name="Joly D.L."/>
            <person name="Hacquard S."/>
            <person name="Amselem J."/>
            <person name="Cantarel B.L."/>
            <person name="Chiu R."/>
            <person name="Coutinho P.M."/>
            <person name="Feau N."/>
            <person name="Field M."/>
            <person name="Frey P."/>
            <person name="Gelhaye E."/>
            <person name="Goldberg J."/>
            <person name="Grabherr M.G."/>
            <person name="Kodira C.D."/>
            <person name="Kohler A."/>
            <person name="Kuees U."/>
            <person name="Lindquist E.A."/>
            <person name="Lucas S.M."/>
            <person name="Mago R."/>
            <person name="Mauceli E."/>
            <person name="Morin E."/>
            <person name="Murat C."/>
            <person name="Pangilinan J.L."/>
            <person name="Park R."/>
            <person name="Pearson M."/>
            <person name="Quesneville H."/>
            <person name="Rouhier N."/>
            <person name="Sakthikumar S."/>
            <person name="Salamov A.A."/>
            <person name="Schmutz J."/>
            <person name="Selles B."/>
            <person name="Shapiro H."/>
            <person name="Tanguay P."/>
            <person name="Tuskan G.A."/>
            <person name="Henrissat B."/>
            <person name="Van de Peer Y."/>
            <person name="Rouze P."/>
            <person name="Ellis J.G."/>
            <person name="Dodds P.N."/>
            <person name="Schein J.E."/>
            <person name="Zhong S."/>
            <person name="Hamelin R.C."/>
            <person name="Grigoriev I.V."/>
            <person name="Szabo L.J."/>
            <person name="Martin F."/>
        </authorList>
    </citation>
    <scope>NUCLEOTIDE SEQUENCE [LARGE SCALE GENOMIC DNA]</scope>
    <source>
        <strain evidence="3">98AG31 / pathotype 3-4-7</strain>
    </source>
</reference>
<dbReference type="KEGG" id="mlr:MELLADRAFT_118176"/>
<dbReference type="AlphaFoldDB" id="F4S5W0"/>
<feature type="compositionally biased region" description="Acidic residues" evidence="1">
    <location>
        <begin position="804"/>
        <end position="826"/>
    </location>
</feature>
<organism evidence="3">
    <name type="scientific">Melampsora larici-populina (strain 98AG31 / pathotype 3-4-7)</name>
    <name type="common">Poplar leaf rust fungus</name>
    <dbReference type="NCBI Taxonomy" id="747676"/>
    <lineage>
        <taxon>Eukaryota</taxon>
        <taxon>Fungi</taxon>
        <taxon>Dikarya</taxon>
        <taxon>Basidiomycota</taxon>
        <taxon>Pucciniomycotina</taxon>
        <taxon>Pucciniomycetes</taxon>
        <taxon>Pucciniales</taxon>
        <taxon>Melampsoraceae</taxon>
        <taxon>Melampsora</taxon>
    </lineage>
</organism>
<protein>
    <submittedName>
        <fullName evidence="2">Uncharacterized protein</fullName>
    </submittedName>
</protein>
<dbReference type="EMBL" id="GL883152">
    <property type="protein sequence ID" value="EGF99968.1"/>
    <property type="molecule type" value="Genomic_DNA"/>
</dbReference>
<evidence type="ECO:0000256" key="1">
    <source>
        <dbReference type="SAM" id="MobiDB-lite"/>
    </source>
</evidence>
<keyword evidence="3" id="KW-1185">Reference proteome</keyword>
<feature type="compositionally biased region" description="Acidic residues" evidence="1">
    <location>
        <begin position="942"/>
        <end position="952"/>
    </location>
</feature>
<feature type="compositionally biased region" description="Low complexity" evidence="1">
    <location>
        <begin position="970"/>
        <end position="985"/>
    </location>
</feature>
<dbReference type="InParanoid" id="F4S5W0"/>
<feature type="compositionally biased region" description="Basic and acidic residues" evidence="1">
    <location>
        <begin position="793"/>
        <end position="803"/>
    </location>
</feature>
<sequence>MNPSNSKQTQHPIKFPLSKIHRLLRPLKSSIISLKQELIHQHQQQASQPNHHHIYHESKSIKRKTIEQSDYHPNPKQQSLIIKKNIKRLSSKSTTTTTITPFKSHPSLISSPLFESTNTINKIPKKPYYGPKRCIKRLPFTRGKSSSFTTNSNSIKTSNQIEQKLSKVLAAYKNVLDSVTLTDLLVISNERIPLTVICAQVIGFQLESLLVNQFGLDEDGYDDDDDHQEESNQISLIEEEDWKTSLMDEWYDAIPINYRKYALAQHSLSLILNELTHERSSSCNLSYDLLYKLHELHRTYASSDLICSQASKLLNALFELPQIDWYELYDASFHQFGLKHEFLNQFHQRTKETSFLKDWSNWKFGLIGFIDKSIHDFGLIGFQKWVKERSRVLKENLIKQEEVSVGLRSDLNDSDFDHQYNCELIEEFDEKTGMVLGKWIDGLVKNSLPNSIHSRVSRDQLDGISDLVFDEIRFDGSYSTSQSASTSRDPLNSTNLNPSNQLLIFISLLIESHRFTLSNLSIFKLPYTTINTSSSTSTPLKLTKQEPTKLIKLLNFINHDHHLLSKVSKHFLRSHQSTELFSILSPNETMIRGLNELFELMINGSDDRKSLIGLGKLWIECLLKTDPIGWWNGKEDQVRFVRDWLDDWYTRFDEIDRMDEQDEDQDQREKQVDWTLETLSLGGKKFRKIRGLSKPAEDRIRLVSLRGRRDVREDEDGDEDEMRIGSKGSRGVLKAVQDDQVQEIDLVDVKSDVDEGFGDHEDLQTGLLDVGSDEGEGEEMMMDSKSSGVKFESIPDRNSVEIKSDEEEDDDVELDEDEDEDEEYEEDRGLVDVKIDEEEEKIESSSFGGSLRSSQRNEGRRKIGFAIKSDDDEMIIHSKSSRKGTLKSGKDHQRHQNSSFGNTSDDEDDEMIIKSKSSRVSSGLRKDHQSYRSSSMNMKSDEENEEEEEEMEKDSKLFRTPLRSIQETRISSSSKTKLSSSASSSSEDEISFIKERYQTGSSKPPENKKLRISNRIERIPKMRKVESLIKGKGKIRLIKDEEVEEVDELDFLSDRNRSCTPWCRKSSRIGTLYGRKGNGNGTGRGRGKAKGKAKA</sequence>
<accession>F4S5W0</accession>
<gene>
    <name evidence="2" type="ORF">MELLADRAFT_118176</name>
</gene>
<evidence type="ECO:0000313" key="3">
    <source>
        <dbReference type="Proteomes" id="UP000001072"/>
    </source>
</evidence>
<dbReference type="HOGENOM" id="CLU_284008_0_0_1"/>
<proteinExistence type="predicted"/>
<dbReference type="STRING" id="747676.F4S5W0"/>
<dbReference type="GeneID" id="18926174"/>
<dbReference type="RefSeq" id="XP_007416785.1">
    <property type="nucleotide sequence ID" value="XM_007416723.1"/>
</dbReference>
<feature type="compositionally biased region" description="Acidic residues" evidence="1">
    <location>
        <begin position="771"/>
        <end position="781"/>
    </location>
</feature>
<dbReference type="eggNOG" id="ENOG502SGDZ">
    <property type="taxonomic scope" value="Eukaryota"/>
</dbReference>
<dbReference type="VEuPathDB" id="FungiDB:MELLADRAFT_118176"/>
<feature type="compositionally biased region" description="Basic residues" evidence="1">
    <location>
        <begin position="1085"/>
        <end position="1095"/>
    </location>
</feature>
<name>F4S5W0_MELLP</name>